<protein>
    <recommendedName>
        <fullName evidence="2">Plasmid replication protein RepL domain-containing protein</fullName>
    </recommendedName>
</protein>
<dbReference type="AlphaFoldDB" id="A0A382V1S4"/>
<dbReference type="EMBL" id="UINC01148512">
    <property type="protein sequence ID" value="SVD40443.1"/>
    <property type="molecule type" value="Genomic_DNA"/>
</dbReference>
<sequence length="180" mass="20923">MKNTQLSSTSVISNAETGEILFERERKLELPDRFFLENKFYKLGDRAIETMRNNHLGSFCKLAKYIEFGTNRLTISGVGKIPVVIRQKHMAEILGVSQRSITNLVKHLFDYRALFKINGEYYVNPTFAIRSAHISTKYFEEMLRLDPEIRINLNKRDQALVSQLERADIAGWHIEEAKEK</sequence>
<name>A0A382V1S4_9ZZZZ</name>
<proteinExistence type="predicted"/>
<evidence type="ECO:0008006" key="2">
    <source>
        <dbReference type="Google" id="ProtNLM"/>
    </source>
</evidence>
<gene>
    <name evidence="1" type="ORF">METZ01_LOCUS393297</name>
</gene>
<accession>A0A382V1S4</accession>
<reference evidence="1" key="1">
    <citation type="submission" date="2018-05" db="EMBL/GenBank/DDBJ databases">
        <authorList>
            <person name="Lanie J.A."/>
            <person name="Ng W.-L."/>
            <person name="Kazmierczak K.M."/>
            <person name="Andrzejewski T.M."/>
            <person name="Davidsen T.M."/>
            <person name="Wayne K.J."/>
            <person name="Tettelin H."/>
            <person name="Glass J.I."/>
            <person name="Rusch D."/>
            <person name="Podicherti R."/>
            <person name="Tsui H.-C.T."/>
            <person name="Winkler M.E."/>
        </authorList>
    </citation>
    <scope>NUCLEOTIDE SEQUENCE</scope>
</reference>
<evidence type="ECO:0000313" key="1">
    <source>
        <dbReference type="EMBL" id="SVD40443.1"/>
    </source>
</evidence>
<organism evidence="1">
    <name type="scientific">marine metagenome</name>
    <dbReference type="NCBI Taxonomy" id="408172"/>
    <lineage>
        <taxon>unclassified sequences</taxon>
        <taxon>metagenomes</taxon>
        <taxon>ecological metagenomes</taxon>
    </lineage>
</organism>